<reference evidence="3" key="1">
    <citation type="submission" date="2020-11" db="EMBL/GenBank/DDBJ databases">
        <title>Chlorella ohadii genome sequencing and assembly.</title>
        <authorList>
            <person name="Murik O."/>
            <person name="Treves H."/>
            <person name="Kedem I."/>
            <person name="Shotland Y."/>
            <person name="Kaplan A."/>
        </authorList>
    </citation>
    <scope>NUCLEOTIDE SEQUENCE</scope>
    <source>
        <strain evidence="3">1</strain>
    </source>
</reference>
<dbReference type="SUPFAM" id="SSF57850">
    <property type="entry name" value="RING/U-box"/>
    <property type="match status" value="1"/>
</dbReference>
<dbReference type="Proteomes" id="UP001205105">
    <property type="component" value="Unassembled WGS sequence"/>
</dbReference>
<protein>
    <recommendedName>
        <fullName evidence="2">RING-type domain-containing protein</fullName>
    </recommendedName>
</protein>
<dbReference type="InterPro" id="IPR001841">
    <property type="entry name" value="Znf_RING"/>
</dbReference>
<evidence type="ECO:0000259" key="2">
    <source>
        <dbReference type="PROSITE" id="PS50089"/>
    </source>
</evidence>
<dbReference type="AlphaFoldDB" id="A0AAD5H6W0"/>
<dbReference type="Gene3D" id="3.30.40.10">
    <property type="entry name" value="Zinc/RING finger domain, C3HC4 (zinc finger)"/>
    <property type="match status" value="1"/>
</dbReference>
<organism evidence="3 4">
    <name type="scientific">Chlorella ohadii</name>
    <dbReference type="NCBI Taxonomy" id="2649997"/>
    <lineage>
        <taxon>Eukaryota</taxon>
        <taxon>Viridiplantae</taxon>
        <taxon>Chlorophyta</taxon>
        <taxon>core chlorophytes</taxon>
        <taxon>Trebouxiophyceae</taxon>
        <taxon>Chlorellales</taxon>
        <taxon>Chlorellaceae</taxon>
        <taxon>Chlorella clade</taxon>
        <taxon>Chlorella</taxon>
    </lineage>
</organism>
<evidence type="ECO:0000313" key="4">
    <source>
        <dbReference type="Proteomes" id="UP001205105"/>
    </source>
</evidence>
<accession>A0AAD5H6W0</accession>
<sequence length="169" mass="17611">MAAAGGHRACVAALISAGARQTHTKSGRSPFDEAMRRGHHTVAAMLMEAVPLPPPPPRSAREVQERAAGLLSSAAALLQSPSDLHPLPSAPPQPPAICPTTSAPAQMQQRQLRECSVCMAPADLLVFIPCGHRAVCADCSKQLLDAKGAGRACPICRAHVASSIRVFDS</sequence>
<keyword evidence="1" id="KW-0479">Metal-binding</keyword>
<dbReference type="Pfam" id="PF13920">
    <property type="entry name" value="zf-C3HC4_3"/>
    <property type="match status" value="1"/>
</dbReference>
<evidence type="ECO:0000313" key="3">
    <source>
        <dbReference type="EMBL" id="KAI7842420.1"/>
    </source>
</evidence>
<feature type="domain" description="RING-type" evidence="2">
    <location>
        <begin position="115"/>
        <end position="157"/>
    </location>
</feature>
<dbReference type="PROSITE" id="PS50089">
    <property type="entry name" value="ZF_RING_2"/>
    <property type="match status" value="1"/>
</dbReference>
<gene>
    <name evidence="3" type="ORF">COHA_004059</name>
</gene>
<dbReference type="EMBL" id="JADXDR010000053">
    <property type="protein sequence ID" value="KAI7842420.1"/>
    <property type="molecule type" value="Genomic_DNA"/>
</dbReference>
<proteinExistence type="predicted"/>
<dbReference type="InterPro" id="IPR036770">
    <property type="entry name" value="Ankyrin_rpt-contain_sf"/>
</dbReference>
<dbReference type="Gene3D" id="1.25.40.20">
    <property type="entry name" value="Ankyrin repeat-containing domain"/>
    <property type="match status" value="1"/>
</dbReference>
<dbReference type="SMART" id="SM00184">
    <property type="entry name" value="RING"/>
    <property type="match status" value="1"/>
</dbReference>
<name>A0AAD5H6W0_9CHLO</name>
<dbReference type="SUPFAM" id="SSF48403">
    <property type="entry name" value="Ankyrin repeat"/>
    <property type="match status" value="1"/>
</dbReference>
<evidence type="ECO:0000256" key="1">
    <source>
        <dbReference type="PROSITE-ProRule" id="PRU00175"/>
    </source>
</evidence>
<dbReference type="PANTHER" id="PTHR12109">
    <property type="entry name" value="RING FINGER PROTEIN 141-RELATED"/>
    <property type="match status" value="1"/>
</dbReference>
<keyword evidence="4" id="KW-1185">Reference proteome</keyword>
<comment type="caution">
    <text evidence="3">The sequence shown here is derived from an EMBL/GenBank/DDBJ whole genome shotgun (WGS) entry which is preliminary data.</text>
</comment>
<dbReference type="InterPro" id="IPR013083">
    <property type="entry name" value="Znf_RING/FYVE/PHD"/>
</dbReference>
<dbReference type="GO" id="GO:0008270">
    <property type="term" value="F:zinc ion binding"/>
    <property type="evidence" value="ECO:0007669"/>
    <property type="project" value="UniProtKB-KW"/>
</dbReference>
<dbReference type="InterPro" id="IPR047126">
    <property type="entry name" value="RNF141-like"/>
</dbReference>
<keyword evidence="1" id="KW-0863">Zinc-finger</keyword>
<keyword evidence="1" id="KW-0862">Zinc</keyword>